<accession>A0A5J5IMY2</accession>
<dbReference type="Gene3D" id="3.50.50.60">
    <property type="entry name" value="FAD/NAD(P)-binding domain"/>
    <property type="match status" value="1"/>
</dbReference>
<evidence type="ECO:0000259" key="1">
    <source>
        <dbReference type="Pfam" id="PF01266"/>
    </source>
</evidence>
<name>A0A5J5IMY2_9BACT</name>
<dbReference type="InterPro" id="IPR006076">
    <property type="entry name" value="FAD-dep_OxRdtase"/>
</dbReference>
<keyword evidence="3" id="KW-1185">Reference proteome</keyword>
<dbReference type="PRINTS" id="PR00420">
    <property type="entry name" value="RNGMNOXGNASE"/>
</dbReference>
<gene>
    <name evidence="2" type="ORF">FW778_08755</name>
</gene>
<protein>
    <submittedName>
        <fullName evidence="2">FAD-binding oxidoreductase</fullName>
    </submittedName>
</protein>
<dbReference type="GO" id="GO:0005737">
    <property type="term" value="C:cytoplasm"/>
    <property type="evidence" value="ECO:0007669"/>
    <property type="project" value="TreeGrafter"/>
</dbReference>
<comment type="caution">
    <text evidence="2">The sequence shown here is derived from an EMBL/GenBank/DDBJ whole genome shotgun (WGS) entry which is preliminary data.</text>
</comment>
<sequence>MDLESGMPYSLVKNGLMYNYPKLENSLTADVVILGAGISGALSAYYLSKAGFDCVVVDARSIGLGSTCASTSLLQYEIDVPLCILQKKIGYKKAVRAYELCAQSILKLQDIADDIGFKDFQLKNSLYYAASNKHVQFLKEEFAIRKENNFEVSFLEKENIKDDFGFEAPAAILSELGGQTDAYAFTHYLHQYNIKNNCKVYERTTAAKIKHNKEGVHLKTGEGYIIKSKKLVYATGYEVVNFINKKIVDLNSTYVTASEPISGSDNFWKENVLIWNTDNPYLYIRKTFDGRIMIGGRDEKFYNPAKRDKLIAQKAKELQKDFKNLFPQIEFKPQFNWTGTFGSTQDGLPFIGHYKPLANSFFSLGFGGNGITFSLVAAEIITDLISGNDNKDAAVFSFERI</sequence>
<organism evidence="2 3">
    <name type="scientific">Ginsengibacter hankyongi</name>
    <dbReference type="NCBI Taxonomy" id="2607284"/>
    <lineage>
        <taxon>Bacteria</taxon>
        <taxon>Pseudomonadati</taxon>
        <taxon>Bacteroidota</taxon>
        <taxon>Chitinophagia</taxon>
        <taxon>Chitinophagales</taxon>
        <taxon>Chitinophagaceae</taxon>
        <taxon>Ginsengibacter</taxon>
    </lineage>
</organism>
<evidence type="ECO:0000313" key="3">
    <source>
        <dbReference type="Proteomes" id="UP000326903"/>
    </source>
</evidence>
<evidence type="ECO:0000313" key="2">
    <source>
        <dbReference type="EMBL" id="KAA9042091.1"/>
    </source>
</evidence>
<dbReference type="RefSeq" id="WP_150414220.1">
    <property type="nucleotide sequence ID" value="NZ_VYQF01000001.1"/>
</dbReference>
<dbReference type="AlphaFoldDB" id="A0A5J5IMY2"/>
<dbReference type="EMBL" id="VYQF01000001">
    <property type="protein sequence ID" value="KAA9042091.1"/>
    <property type="molecule type" value="Genomic_DNA"/>
</dbReference>
<dbReference type="Proteomes" id="UP000326903">
    <property type="component" value="Unassembled WGS sequence"/>
</dbReference>
<dbReference type="PANTHER" id="PTHR13847">
    <property type="entry name" value="SARCOSINE DEHYDROGENASE-RELATED"/>
    <property type="match status" value="1"/>
</dbReference>
<dbReference type="InterPro" id="IPR036188">
    <property type="entry name" value="FAD/NAD-bd_sf"/>
</dbReference>
<proteinExistence type="predicted"/>
<dbReference type="PANTHER" id="PTHR13847:SF201">
    <property type="entry name" value="PUTATIBE OXIDOREDUCTASE"/>
    <property type="match status" value="1"/>
</dbReference>
<dbReference type="Pfam" id="PF01266">
    <property type="entry name" value="DAO"/>
    <property type="match status" value="1"/>
</dbReference>
<reference evidence="2 3" key="1">
    <citation type="submission" date="2019-09" db="EMBL/GenBank/DDBJ databases">
        <title>Draft genome sequence of Ginsengibacter sp. BR5-29.</title>
        <authorList>
            <person name="Im W.-T."/>
        </authorList>
    </citation>
    <scope>NUCLEOTIDE SEQUENCE [LARGE SCALE GENOMIC DNA]</scope>
    <source>
        <strain evidence="2 3">BR5-29</strain>
    </source>
</reference>
<dbReference type="SUPFAM" id="SSF51905">
    <property type="entry name" value="FAD/NAD(P)-binding domain"/>
    <property type="match status" value="1"/>
</dbReference>
<dbReference type="Gene3D" id="3.30.9.10">
    <property type="entry name" value="D-Amino Acid Oxidase, subunit A, domain 2"/>
    <property type="match status" value="1"/>
</dbReference>
<feature type="domain" description="FAD dependent oxidoreductase" evidence="1">
    <location>
        <begin position="30"/>
        <end position="384"/>
    </location>
</feature>